<organism evidence="1 2">
    <name type="scientific">candidate division MSBL1 archaeon SCGC-AAA261C02</name>
    <dbReference type="NCBI Taxonomy" id="1698272"/>
    <lineage>
        <taxon>Archaea</taxon>
        <taxon>Methanobacteriati</taxon>
        <taxon>Methanobacteriota</taxon>
        <taxon>candidate division MSBL1</taxon>
    </lineage>
</organism>
<comment type="caution">
    <text evidence="1">The sequence shown here is derived from an EMBL/GenBank/DDBJ whole genome shotgun (WGS) entry which is preliminary data.</text>
</comment>
<proteinExistence type="predicted"/>
<protein>
    <submittedName>
        <fullName evidence="1">Uncharacterized protein</fullName>
    </submittedName>
</protein>
<dbReference type="EMBL" id="LHXW01000016">
    <property type="protein sequence ID" value="KXB00014.1"/>
    <property type="molecule type" value="Genomic_DNA"/>
</dbReference>
<accession>A0A133V0Q4</accession>
<evidence type="ECO:0000313" key="2">
    <source>
        <dbReference type="Proteomes" id="UP000070520"/>
    </source>
</evidence>
<dbReference type="Proteomes" id="UP000070520">
    <property type="component" value="Unassembled WGS sequence"/>
</dbReference>
<keyword evidence="2" id="KW-1185">Reference proteome</keyword>
<sequence length="128" mass="14858">MAICGKVKSKTYSRNWGLIHPIVTCLKRGNLMDAPELNVFMWPEQLSYVSWMESFELDSILSHPVTKEDNFRTLAAGIRCGLALHFFPSPPLFELRKNESPLGMEHAQFLRLPVNDYWCPEARWIYRG</sequence>
<reference evidence="1 2" key="1">
    <citation type="journal article" date="2016" name="Sci. Rep.">
        <title>Metabolic traits of an uncultured archaeal lineage -MSBL1- from brine pools of the Red Sea.</title>
        <authorList>
            <person name="Mwirichia R."/>
            <person name="Alam I."/>
            <person name="Rashid M."/>
            <person name="Vinu M."/>
            <person name="Ba-Alawi W."/>
            <person name="Anthony Kamau A."/>
            <person name="Kamanda Ngugi D."/>
            <person name="Goker M."/>
            <person name="Klenk H.P."/>
            <person name="Bajic V."/>
            <person name="Stingl U."/>
        </authorList>
    </citation>
    <scope>NUCLEOTIDE SEQUENCE [LARGE SCALE GENOMIC DNA]</scope>
    <source>
        <strain evidence="1">SCGC-AAA261C02</strain>
    </source>
</reference>
<dbReference type="AlphaFoldDB" id="A0A133V0Q4"/>
<gene>
    <name evidence="1" type="ORF">AKJ42_01905</name>
</gene>
<name>A0A133V0Q4_9EURY</name>
<evidence type="ECO:0000313" key="1">
    <source>
        <dbReference type="EMBL" id="KXB00014.1"/>
    </source>
</evidence>